<gene>
    <name evidence="2" type="ORF">GCM10009850_102910</name>
</gene>
<feature type="region of interest" description="Disordered" evidence="1">
    <location>
        <begin position="32"/>
        <end position="86"/>
    </location>
</feature>
<evidence type="ECO:0000313" key="3">
    <source>
        <dbReference type="Proteomes" id="UP001499843"/>
    </source>
</evidence>
<name>A0ABP5PT18_9ACTN</name>
<sequence length="86" mass="8867">MAGSVDSLDTFGGGHLLTLGLGERVLFACETARGRSDEQGEAEDGEYGESGTGQDPPALSRDAFAGRRDTGPGDAHQQDGQPDSSQ</sequence>
<organism evidence="2 3">
    <name type="scientific">Nonomuraea monospora</name>
    <dbReference type="NCBI Taxonomy" id="568818"/>
    <lineage>
        <taxon>Bacteria</taxon>
        <taxon>Bacillati</taxon>
        <taxon>Actinomycetota</taxon>
        <taxon>Actinomycetes</taxon>
        <taxon>Streptosporangiales</taxon>
        <taxon>Streptosporangiaceae</taxon>
        <taxon>Nonomuraea</taxon>
    </lineage>
</organism>
<keyword evidence="3" id="KW-1185">Reference proteome</keyword>
<comment type="caution">
    <text evidence="2">The sequence shown here is derived from an EMBL/GenBank/DDBJ whole genome shotgun (WGS) entry which is preliminary data.</text>
</comment>
<protein>
    <submittedName>
        <fullName evidence="2">Uncharacterized protein</fullName>
    </submittedName>
</protein>
<dbReference type="Proteomes" id="UP001499843">
    <property type="component" value="Unassembled WGS sequence"/>
</dbReference>
<dbReference type="EMBL" id="BAAAQX010000044">
    <property type="protein sequence ID" value="GAA2214825.1"/>
    <property type="molecule type" value="Genomic_DNA"/>
</dbReference>
<accession>A0ABP5PT18</accession>
<evidence type="ECO:0000256" key="1">
    <source>
        <dbReference type="SAM" id="MobiDB-lite"/>
    </source>
</evidence>
<reference evidence="3" key="1">
    <citation type="journal article" date="2019" name="Int. J. Syst. Evol. Microbiol.">
        <title>The Global Catalogue of Microorganisms (GCM) 10K type strain sequencing project: providing services to taxonomists for standard genome sequencing and annotation.</title>
        <authorList>
            <consortium name="The Broad Institute Genomics Platform"/>
            <consortium name="The Broad Institute Genome Sequencing Center for Infectious Disease"/>
            <person name="Wu L."/>
            <person name="Ma J."/>
        </authorList>
    </citation>
    <scope>NUCLEOTIDE SEQUENCE [LARGE SCALE GENOMIC DNA]</scope>
    <source>
        <strain evidence="3">JCM 16114</strain>
    </source>
</reference>
<evidence type="ECO:0000313" key="2">
    <source>
        <dbReference type="EMBL" id="GAA2214825.1"/>
    </source>
</evidence>
<proteinExistence type="predicted"/>